<sequence length="251" mass="28177">MREHGGRLWKVGELARLTGLTVRTLHHYEHVGVLRPASRSPAGHRLYDEADVRRLYQVLALRDLGLSLEEVGTALSGDVALVDLLRDHLSHVDRQLAALRSLRDRLTALVATARTARGLRPDDLLGLMEEVTKVEETIRNYYSEEQLAYLERRRQELGEEVIASVEAEWPRLIAQVRAEMEAGTDPADPKVRALAGRWMELVGMFHGGDEGVRDSLYRMYQDHSEDIAAQYGGPTPDMIAYVQRALDASAS</sequence>
<proteinExistence type="predicted"/>
<dbReference type="InterPro" id="IPR012925">
    <property type="entry name" value="TipAS_dom"/>
</dbReference>
<keyword evidence="7" id="KW-1185">Reference proteome</keyword>
<name>A0ABY4L3H9_THEAE</name>
<dbReference type="PANTHER" id="PTHR30204">
    <property type="entry name" value="REDOX-CYCLING DRUG-SENSING TRANSCRIPTIONAL ACTIVATOR SOXR"/>
    <property type="match status" value="1"/>
</dbReference>
<dbReference type="SUPFAM" id="SSF46955">
    <property type="entry name" value="Putative DNA-binding domain"/>
    <property type="match status" value="1"/>
</dbReference>
<dbReference type="Pfam" id="PF07739">
    <property type="entry name" value="TipAS"/>
    <property type="match status" value="1"/>
</dbReference>
<dbReference type="PRINTS" id="PR00040">
    <property type="entry name" value="HTHMERR"/>
</dbReference>
<keyword evidence="2" id="KW-0238">DNA-binding</keyword>
<dbReference type="InterPro" id="IPR009061">
    <property type="entry name" value="DNA-bd_dom_put_sf"/>
</dbReference>
<dbReference type="Gene3D" id="1.10.1660.10">
    <property type="match status" value="1"/>
</dbReference>
<evidence type="ECO:0000313" key="7">
    <source>
        <dbReference type="Proteomes" id="UP000832041"/>
    </source>
</evidence>
<evidence type="ECO:0000259" key="5">
    <source>
        <dbReference type="PROSITE" id="PS50937"/>
    </source>
</evidence>
<evidence type="ECO:0000313" key="6">
    <source>
        <dbReference type="EMBL" id="UPT21895.1"/>
    </source>
</evidence>
<dbReference type="InterPro" id="IPR047057">
    <property type="entry name" value="MerR_fam"/>
</dbReference>
<dbReference type="InterPro" id="IPR036244">
    <property type="entry name" value="TipA-like_antibiotic-bd"/>
</dbReference>
<dbReference type="Pfam" id="PF13411">
    <property type="entry name" value="MerR_1"/>
    <property type="match status" value="1"/>
</dbReference>
<reference evidence="6 7" key="1">
    <citation type="submission" date="2020-04" db="EMBL/GenBank/DDBJ databases">
        <title>Thermobifida alba genome sequencing and assembly.</title>
        <authorList>
            <person name="Luzics S."/>
            <person name="Horvath B."/>
            <person name="Nagy I."/>
            <person name="Toth A."/>
            <person name="Nagy I."/>
            <person name="Kukolya J."/>
        </authorList>
    </citation>
    <scope>NUCLEOTIDE SEQUENCE [LARGE SCALE GENOMIC DNA]</scope>
    <source>
        <strain evidence="6 7">DSM 43795</strain>
    </source>
</reference>
<organism evidence="6 7">
    <name type="scientific">Thermobifida alba</name>
    <name type="common">Thermomonospora alba</name>
    <dbReference type="NCBI Taxonomy" id="53522"/>
    <lineage>
        <taxon>Bacteria</taxon>
        <taxon>Bacillati</taxon>
        <taxon>Actinomycetota</taxon>
        <taxon>Actinomycetes</taxon>
        <taxon>Streptosporangiales</taxon>
        <taxon>Nocardiopsidaceae</taxon>
        <taxon>Thermobifida</taxon>
    </lineage>
</organism>
<keyword evidence="4" id="KW-0804">Transcription</keyword>
<dbReference type="SMART" id="SM00422">
    <property type="entry name" value="HTH_MERR"/>
    <property type="match status" value="1"/>
</dbReference>
<dbReference type="PROSITE" id="PS00552">
    <property type="entry name" value="HTH_MERR_1"/>
    <property type="match status" value="1"/>
</dbReference>
<dbReference type="PANTHER" id="PTHR30204:SF90">
    <property type="entry name" value="HTH-TYPE TRANSCRIPTIONAL ACTIVATOR MTA"/>
    <property type="match status" value="1"/>
</dbReference>
<dbReference type="RefSeq" id="WP_248590373.1">
    <property type="nucleotide sequence ID" value="NZ_BAABEB010000003.1"/>
</dbReference>
<keyword evidence="3" id="KW-0010">Activator</keyword>
<dbReference type="EMBL" id="CP051627">
    <property type="protein sequence ID" value="UPT21895.1"/>
    <property type="molecule type" value="Genomic_DNA"/>
</dbReference>
<feature type="domain" description="HTH merR-type" evidence="5">
    <location>
        <begin position="8"/>
        <end position="77"/>
    </location>
</feature>
<dbReference type="InterPro" id="IPR000551">
    <property type="entry name" value="MerR-type_HTH_dom"/>
</dbReference>
<dbReference type="Proteomes" id="UP000832041">
    <property type="component" value="Chromosome"/>
</dbReference>
<keyword evidence="1" id="KW-0805">Transcription regulation</keyword>
<dbReference type="PROSITE" id="PS50937">
    <property type="entry name" value="HTH_MERR_2"/>
    <property type="match status" value="1"/>
</dbReference>
<evidence type="ECO:0000256" key="3">
    <source>
        <dbReference type="ARBA" id="ARBA00023159"/>
    </source>
</evidence>
<dbReference type="Gene3D" id="1.10.490.50">
    <property type="entry name" value="Antibiotic binding domain of TipA-like multidrug resistance regulators"/>
    <property type="match status" value="1"/>
</dbReference>
<protein>
    <submittedName>
        <fullName evidence="6">MerR family transcriptional regulator</fullName>
    </submittedName>
</protein>
<evidence type="ECO:0000256" key="1">
    <source>
        <dbReference type="ARBA" id="ARBA00023015"/>
    </source>
</evidence>
<evidence type="ECO:0000256" key="2">
    <source>
        <dbReference type="ARBA" id="ARBA00023125"/>
    </source>
</evidence>
<evidence type="ECO:0000256" key="4">
    <source>
        <dbReference type="ARBA" id="ARBA00023163"/>
    </source>
</evidence>
<accession>A0ABY4L3H9</accession>
<gene>
    <name evidence="6" type="ORF">FOF52_13805</name>
</gene>